<dbReference type="Gene3D" id="1.10.1280.10">
    <property type="entry name" value="Di-copper center containing domain from catechol oxidase"/>
    <property type="match status" value="1"/>
</dbReference>
<dbReference type="PANTHER" id="PTHR11474">
    <property type="entry name" value="TYROSINASE FAMILY MEMBER"/>
    <property type="match status" value="1"/>
</dbReference>
<dbReference type="OrthoDB" id="1658288at2759"/>
<keyword evidence="10" id="KW-1185">Reference proteome</keyword>
<dbReference type="SUPFAM" id="SSF48056">
    <property type="entry name" value="Di-copper centre-containing domain"/>
    <property type="match status" value="1"/>
</dbReference>
<dbReference type="KEGG" id="trg:TRUGW13939_02323"/>
<keyword evidence="6" id="KW-0732">Signal</keyword>
<dbReference type="InterPro" id="IPR041640">
    <property type="entry name" value="Tyrosinase_C"/>
</dbReference>
<organism evidence="9 10">
    <name type="scientific">Talaromyces rugulosus</name>
    <name type="common">Penicillium rugulosum</name>
    <dbReference type="NCBI Taxonomy" id="121627"/>
    <lineage>
        <taxon>Eukaryota</taxon>
        <taxon>Fungi</taxon>
        <taxon>Dikarya</taxon>
        <taxon>Ascomycota</taxon>
        <taxon>Pezizomycotina</taxon>
        <taxon>Eurotiomycetes</taxon>
        <taxon>Eurotiomycetidae</taxon>
        <taxon>Eurotiales</taxon>
        <taxon>Trichocomaceae</taxon>
        <taxon>Talaromyces</taxon>
        <taxon>Talaromyces sect. Islandici</taxon>
    </lineage>
</organism>
<dbReference type="PROSITE" id="PS00498">
    <property type="entry name" value="TYROSINASE_2"/>
    <property type="match status" value="1"/>
</dbReference>
<evidence type="ECO:0000256" key="4">
    <source>
        <dbReference type="ARBA" id="ARBA00023033"/>
    </source>
</evidence>
<evidence type="ECO:0000313" key="10">
    <source>
        <dbReference type="Proteomes" id="UP000509510"/>
    </source>
</evidence>
<feature type="domain" description="Tyrosinase copper-binding" evidence="7">
    <location>
        <begin position="102"/>
        <end position="119"/>
    </location>
</feature>
<dbReference type="Pfam" id="PF18132">
    <property type="entry name" value="Tyrosinase_C"/>
    <property type="match status" value="1"/>
</dbReference>
<dbReference type="InterPro" id="IPR050316">
    <property type="entry name" value="Tyrosinase/Hemocyanin"/>
</dbReference>
<reference evidence="10" key="1">
    <citation type="submission" date="2020-06" db="EMBL/GenBank/DDBJ databases">
        <title>A chromosome-scale genome assembly of Talaromyces rugulosus W13939.</title>
        <authorList>
            <person name="Wang B."/>
            <person name="Guo L."/>
            <person name="Ye K."/>
            <person name="Wang L."/>
        </authorList>
    </citation>
    <scope>NUCLEOTIDE SEQUENCE [LARGE SCALE GENOMIC DNA]</scope>
    <source>
        <strain evidence="10">W13939</strain>
    </source>
</reference>
<evidence type="ECO:0000256" key="2">
    <source>
        <dbReference type="ARBA" id="ARBA00022723"/>
    </source>
</evidence>
<protein>
    <recommendedName>
        <fullName evidence="7 8">Tyrosinase copper-binding domain-containing protein</fullName>
    </recommendedName>
</protein>
<feature type="compositionally biased region" description="Polar residues" evidence="5">
    <location>
        <begin position="496"/>
        <end position="505"/>
    </location>
</feature>
<accession>A0A7H8QP42</accession>
<evidence type="ECO:0000256" key="5">
    <source>
        <dbReference type="SAM" id="MobiDB-lite"/>
    </source>
</evidence>
<dbReference type="AlphaFoldDB" id="A0A7H8QP42"/>
<name>A0A7H8QP42_TALRU</name>
<dbReference type="PRINTS" id="PR00092">
    <property type="entry name" value="TYROSINASE"/>
</dbReference>
<feature type="compositionally biased region" description="Polar residues" evidence="5">
    <location>
        <begin position="216"/>
        <end position="228"/>
    </location>
</feature>
<evidence type="ECO:0000256" key="3">
    <source>
        <dbReference type="ARBA" id="ARBA00023002"/>
    </source>
</evidence>
<dbReference type="GO" id="GO:0046872">
    <property type="term" value="F:metal ion binding"/>
    <property type="evidence" value="ECO:0007669"/>
    <property type="project" value="UniProtKB-KW"/>
</dbReference>
<proteinExistence type="predicted"/>
<dbReference type="EMBL" id="CP055898">
    <property type="protein sequence ID" value="QKX55231.1"/>
    <property type="molecule type" value="Genomic_DNA"/>
</dbReference>
<evidence type="ECO:0000256" key="6">
    <source>
        <dbReference type="SAM" id="SignalP"/>
    </source>
</evidence>
<evidence type="ECO:0000256" key="1">
    <source>
        <dbReference type="ARBA" id="ARBA00001973"/>
    </source>
</evidence>
<evidence type="ECO:0000259" key="7">
    <source>
        <dbReference type="PROSITE" id="PS00497"/>
    </source>
</evidence>
<dbReference type="InterPro" id="IPR008922">
    <property type="entry name" value="Di-copper_centre_dom_sf"/>
</dbReference>
<dbReference type="PANTHER" id="PTHR11474:SF131">
    <property type="entry name" value="TYROSINASE COPPER-BINDING DOMAIN-CONTAINING PROTEIN"/>
    <property type="match status" value="1"/>
</dbReference>
<keyword evidence="2" id="KW-0479">Metal-binding</keyword>
<comment type="cofactor">
    <cofactor evidence="1">
        <name>Cu(2+)</name>
        <dbReference type="ChEBI" id="CHEBI:29036"/>
    </cofactor>
</comment>
<feature type="chain" id="PRO_5028837510" description="Tyrosinase copper-binding domain-containing protein" evidence="6">
    <location>
        <begin position="21"/>
        <end position="618"/>
    </location>
</feature>
<feature type="domain" description="Tyrosinase copper-binding" evidence="8">
    <location>
        <begin position="296"/>
        <end position="307"/>
    </location>
</feature>
<dbReference type="PROSITE" id="PS00497">
    <property type="entry name" value="TYROSINASE_1"/>
    <property type="match status" value="1"/>
</dbReference>
<dbReference type="Proteomes" id="UP000509510">
    <property type="component" value="Chromosome I"/>
</dbReference>
<evidence type="ECO:0000259" key="8">
    <source>
        <dbReference type="PROSITE" id="PS00498"/>
    </source>
</evidence>
<feature type="region of interest" description="Disordered" evidence="5">
    <location>
        <begin position="209"/>
        <end position="228"/>
    </location>
</feature>
<sequence length="618" mass="68724">MKTYLLLLALLSAVSKSVVGYAITGVSGGVNSGTGERPARLDMRDLQSAGPAFDLYVQALSQFQSSDQSDLVSYYEVAGIHGYPYRSWDNVEGKYQTGYCSHGSIIFPTWHRPYLSLFEQRIWSYAQDIANSYPDSQRQSYVDAAKTLRIPYWDWAKNPNLPESTTYQKITINTPTGQQSLDNPLYSYKFHPLPLGTDIPSNDPLAKYNETVRSPDPSTGQSRLDNVNSGMSSNSAWLKSSTYQLISSEKNYTVFSNNVLKDRGANYNNLEAIHDGVHALVGDGGHMTYFSMAAFDPIFWMHHASIDRVFALWEVLNPDSYITPMGDTSGTFVVQAGTIEDVNTPLYPFHRSNNSNDFWTSSTSRSTKAFGYTYPEIEDWGVDQATLQNNVRTAVNNLYNAPARKISTLDKSKRANEPKLHAVSGKMTATDFDSLAVNNLPKNWAINIAVDKHALDGKPFQIHFFYGEPDSDVKPSDYFDADNLIGTYRIFTGPSLNPMSGSKRSPSLADEDEDRALSAGQISLSPVLAQAYANELLPDDTFGPEQVVPILSKQLNWRITDAAGEEVPVETLTDKGQLRVAVVSRDVDPILEGEEHLFPRYGEWNHWQNATIGKQGAV</sequence>
<dbReference type="Gene3D" id="2.60.310.20">
    <property type="match status" value="1"/>
</dbReference>
<keyword evidence="3" id="KW-0560">Oxidoreductase</keyword>
<feature type="signal peptide" evidence="6">
    <location>
        <begin position="1"/>
        <end position="20"/>
    </location>
</feature>
<dbReference type="GeneID" id="55989832"/>
<evidence type="ECO:0000313" key="9">
    <source>
        <dbReference type="EMBL" id="QKX55231.1"/>
    </source>
</evidence>
<dbReference type="GO" id="GO:0004497">
    <property type="term" value="F:monooxygenase activity"/>
    <property type="evidence" value="ECO:0007669"/>
    <property type="project" value="UniProtKB-KW"/>
</dbReference>
<gene>
    <name evidence="9" type="ORF">TRUGW13939_02323</name>
</gene>
<feature type="region of interest" description="Disordered" evidence="5">
    <location>
        <begin position="496"/>
        <end position="515"/>
    </location>
</feature>
<dbReference type="RefSeq" id="XP_035341410.1">
    <property type="nucleotide sequence ID" value="XM_035485517.1"/>
</dbReference>
<dbReference type="InterPro" id="IPR002227">
    <property type="entry name" value="Tyrosinase_Cu-bd"/>
</dbReference>
<dbReference type="Pfam" id="PF00264">
    <property type="entry name" value="Tyrosinase"/>
    <property type="match status" value="1"/>
</dbReference>
<keyword evidence="4" id="KW-0503">Monooxygenase</keyword>